<dbReference type="Proteomes" id="UP000663845">
    <property type="component" value="Unassembled WGS sequence"/>
</dbReference>
<dbReference type="EMBL" id="CAJNOG010000479">
    <property type="protein sequence ID" value="CAF1262796.1"/>
    <property type="molecule type" value="Genomic_DNA"/>
</dbReference>
<evidence type="ECO:0000313" key="2">
    <source>
        <dbReference type="EMBL" id="CAF1262796.1"/>
    </source>
</evidence>
<organism evidence="3 4">
    <name type="scientific">Adineta steineri</name>
    <dbReference type="NCBI Taxonomy" id="433720"/>
    <lineage>
        <taxon>Eukaryota</taxon>
        <taxon>Metazoa</taxon>
        <taxon>Spiralia</taxon>
        <taxon>Gnathifera</taxon>
        <taxon>Rotifera</taxon>
        <taxon>Eurotatoria</taxon>
        <taxon>Bdelloidea</taxon>
        <taxon>Adinetida</taxon>
        <taxon>Adinetidae</taxon>
        <taxon>Adineta</taxon>
    </lineage>
</organism>
<evidence type="ECO:0000313" key="4">
    <source>
        <dbReference type="Proteomes" id="UP000663844"/>
    </source>
</evidence>
<dbReference type="Proteomes" id="UP000663844">
    <property type="component" value="Unassembled WGS sequence"/>
</dbReference>
<comment type="caution">
    <text evidence="3">The sequence shown here is derived from an EMBL/GenBank/DDBJ whole genome shotgun (WGS) entry which is preliminary data.</text>
</comment>
<evidence type="ECO:0000256" key="1">
    <source>
        <dbReference type="SAM" id="MobiDB-lite"/>
    </source>
</evidence>
<feature type="region of interest" description="Disordered" evidence="1">
    <location>
        <begin position="1"/>
        <end position="21"/>
    </location>
</feature>
<gene>
    <name evidence="2" type="ORF">JYZ213_LOCUS30249</name>
    <name evidence="3" type="ORF">OXD698_LOCUS26364</name>
</gene>
<protein>
    <submittedName>
        <fullName evidence="3">Uncharacterized protein</fullName>
    </submittedName>
</protein>
<accession>A0A819KHU8</accession>
<evidence type="ECO:0000313" key="3">
    <source>
        <dbReference type="EMBL" id="CAF3945404.1"/>
    </source>
</evidence>
<reference evidence="3" key="1">
    <citation type="submission" date="2021-02" db="EMBL/GenBank/DDBJ databases">
        <authorList>
            <person name="Nowell W R."/>
        </authorList>
    </citation>
    <scope>NUCLEOTIDE SEQUENCE</scope>
</reference>
<dbReference type="AlphaFoldDB" id="A0A819KHU8"/>
<name>A0A819KHU8_9BILA</name>
<sequence>MSSSTARDFTEFHSNKSHPNLTVYDNKENAQIVHHNLKSIEYNNSKIMTQLFHHLHRPLPSYFRSRQFNTKEWFLVQTNDILLEK</sequence>
<proteinExistence type="predicted"/>
<dbReference type="EMBL" id="CAJOAZ010002618">
    <property type="protein sequence ID" value="CAF3945404.1"/>
    <property type="molecule type" value="Genomic_DNA"/>
</dbReference>